<proteinExistence type="predicted"/>
<protein>
    <submittedName>
        <fullName evidence="1">Uncharacterized protein</fullName>
    </submittedName>
</protein>
<dbReference type="Proteomes" id="UP000267081">
    <property type="component" value="Unassembled WGS sequence"/>
</dbReference>
<dbReference type="RefSeq" id="WP_125305545.1">
    <property type="nucleotide sequence ID" value="NZ_RSEC01000002.1"/>
</dbReference>
<gene>
    <name evidence="1" type="ORF">EIY87_00035</name>
</gene>
<dbReference type="OrthoDB" id="3627384at2"/>
<dbReference type="AlphaFoldDB" id="A0A3R9FEU4"/>
<keyword evidence="2" id="KW-1185">Reference proteome</keyword>
<reference evidence="1 2" key="1">
    <citation type="submission" date="2018-12" db="EMBL/GenBank/DDBJ databases">
        <title>Amycolatopsis eburnea sp. nov. actinomycete associate with arbuscular mycorrhiza fungal spore.</title>
        <authorList>
            <person name="Lumyong S."/>
            <person name="Chaiya L."/>
        </authorList>
    </citation>
    <scope>NUCLEOTIDE SEQUENCE [LARGE SCALE GENOMIC DNA]</scope>
    <source>
        <strain evidence="1 2">GLM-1</strain>
    </source>
</reference>
<accession>A0A3R9FEU4</accession>
<comment type="caution">
    <text evidence="1">The sequence shown here is derived from an EMBL/GenBank/DDBJ whole genome shotgun (WGS) entry which is preliminary data.</text>
</comment>
<evidence type="ECO:0000313" key="1">
    <source>
        <dbReference type="EMBL" id="RSD26413.1"/>
    </source>
</evidence>
<evidence type="ECO:0000313" key="2">
    <source>
        <dbReference type="Proteomes" id="UP000267081"/>
    </source>
</evidence>
<dbReference type="EMBL" id="RSEC01000002">
    <property type="protein sequence ID" value="RSD26413.1"/>
    <property type="molecule type" value="Genomic_DNA"/>
</dbReference>
<sequence>MGAESDTASAGDATAAPLTAGQLREYLAGIPADKPLIAVTPDGDSFLVTGIGFGQVDWGRGNGLEVEDRYLELSTVDAPRELMLFPKDKHAASVAAQLREIETEAQGAAFLAGLQLDREGLLDVAEELKLTRMQSVRSLAELRRRILTQAISARRKYEGLRKW</sequence>
<name>A0A3R9FEU4_9PSEU</name>
<organism evidence="1 2">
    <name type="scientific">Amycolatopsis eburnea</name>
    <dbReference type="NCBI Taxonomy" id="2267691"/>
    <lineage>
        <taxon>Bacteria</taxon>
        <taxon>Bacillati</taxon>
        <taxon>Actinomycetota</taxon>
        <taxon>Actinomycetes</taxon>
        <taxon>Pseudonocardiales</taxon>
        <taxon>Pseudonocardiaceae</taxon>
        <taxon>Amycolatopsis</taxon>
    </lineage>
</organism>